<dbReference type="AlphaFoldDB" id="G7VV31"/>
<dbReference type="HOGENOM" id="CLU_2975118_0_0_9"/>
<dbReference type="STRING" id="985665.HPL003_10195"/>
<protein>
    <recommendedName>
        <fullName evidence="1">UPF0033 domain-containing protein</fullName>
    </recommendedName>
</protein>
<dbReference type="Proteomes" id="UP000005876">
    <property type="component" value="Chromosome"/>
</dbReference>
<dbReference type="Gene3D" id="3.30.110.40">
    <property type="entry name" value="TusA-like domain"/>
    <property type="match status" value="1"/>
</dbReference>
<gene>
    <name evidence="2" type="ordered locus">HPL003_10195</name>
</gene>
<dbReference type="EMBL" id="CP003107">
    <property type="protein sequence ID" value="AET58800.1"/>
    <property type="molecule type" value="Genomic_DNA"/>
</dbReference>
<dbReference type="RefSeq" id="WP_014279533.1">
    <property type="nucleotide sequence ID" value="NC_016641.1"/>
</dbReference>
<dbReference type="SUPFAM" id="SSF64307">
    <property type="entry name" value="SirA-like"/>
    <property type="match status" value="1"/>
</dbReference>
<dbReference type="Pfam" id="PF01206">
    <property type="entry name" value="TusA"/>
    <property type="match status" value="1"/>
</dbReference>
<evidence type="ECO:0000259" key="1">
    <source>
        <dbReference type="Pfam" id="PF01206"/>
    </source>
</evidence>
<name>G7VV31_PAETH</name>
<dbReference type="eggNOG" id="COG0425">
    <property type="taxonomic scope" value="Bacteria"/>
</dbReference>
<proteinExistence type="predicted"/>
<dbReference type="InterPro" id="IPR036868">
    <property type="entry name" value="TusA-like_sf"/>
</dbReference>
<evidence type="ECO:0000313" key="2">
    <source>
        <dbReference type="EMBL" id="AET58800.1"/>
    </source>
</evidence>
<feature type="domain" description="UPF0033" evidence="1">
    <location>
        <begin position="1"/>
        <end position="47"/>
    </location>
</feature>
<reference evidence="3" key="1">
    <citation type="submission" date="2011-11" db="EMBL/GenBank/DDBJ databases">
        <title>Complete sequence of Paenibacillus terrae HPL-003.</title>
        <authorList>
            <person name="Shin S.H."/>
            <person name="Kim S."/>
            <person name="Kim J.Y."/>
        </authorList>
    </citation>
    <scope>NUCLEOTIDE SEQUENCE [LARGE SCALE GENOMIC DNA]</scope>
    <source>
        <strain evidence="3">HPL-003</strain>
    </source>
</reference>
<accession>G7VV31</accession>
<reference evidence="2 3" key="3">
    <citation type="journal article" date="2012" name="J. Bacteriol.">
        <title>Genome Sequence of Paenibacillus terrae HPL-003, a Xylanase-Producing Bacterium Isolated from Soil Found in Forest Residue.</title>
        <authorList>
            <person name="Shin S.H."/>
            <person name="Kim S."/>
            <person name="Kim J.Y."/>
            <person name="Song H.Y."/>
            <person name="Cho S.J."/>
            <person name="Kim D.R."/>
            <person name="Lee K.I."/>
            <person name="Lim H.K."/>
            <person name="Park N.J."/>
            <person name="Hwang I.T."/>
            <person name="Yang K.S."/>
        </authorList>
    </citation>
    <scope>NUCLEOTIDE SEQUENCE [LARGE SCALE GENOMIC DNA]</scope>
    <source>
        <strain evidence="2 3">HPL-003</strain>
    </source>
</reference>
<organism evidence="2 3">
    <name type="scientific">Paenibacillus terrae (strain HPL-003)</name>
    <dbReference type="NCBI Taxonomy" id="985665"/>
    <lineage>
        <taxon>Bacteria</taxon>
        <taxon>Bacillati</taxon>
        <taxon>Bacillota</taxon>
        <taxon>Bacilli</taxon>
        <taxon>Bacillales</taxon>
        <taxon>Paenibacillaceae</taxon>
        <taxon>Paenibacillus</taxon>
    </lineage>
</organism>
<dbReference type="KEGG" id="pta:HPL003_10195"/>
<dbReference type="InterPro" id="IPR001455">
    <property type="entry name" value="TusA-like"/>
</dbReference>
<sequence length="58" mass="6229">MEEGQKLEVTATDFGFARDIEAWCLKTGNTLESLGVSHDKVKAVVCKGSSKSPTVNSQ</sequence>
<reference key="2">
    <citation type="submission" date="2011-11" db="EMBL/GenBank/DDBJ databases">
        <authorList>
            <person name="Shin S.H."/>
            <person name="Kim S."/>
            <person name="Kim J.Y."/>
        </authorList>
    </citation>
    <scope>NUCLEOTIDE SEQUENCE</scope>
    <source>
        <strain>HPL-003</strain>
    </source>
</reference>
<evidence type="ECO:0000313" key="3">
    <source>
        <dbReference type="Proteomes" id="UP000005876"/>
    </source>
</evidence>